<name>A0A9C6DUQ3_9MUSC</name>
<keyword evidence="4" id="KW-1185">Reference proteome</keyword>
<sequence>MLKKSFKIYKHSVVVRLTLLSLIGLILPLSTEAIQTVTGVAQISTNVSGSSYLTQNQFQLFENSLKYLKDELCRRDLNAILRGIMDNEQWAISMYDAAVQQANGIESGIFYHFGHYDQCLKLTQKQQQQQQQQLQQEQGQEHSNNNSITIVAKYCLVDVFIDELTVQNTGSRKIRQDSSPQNQTTELLIRWGACMPASCGPNDIAIFAKHALQRKVNVNDNMCQLYKPELHITAGMYTYAFVICFFIFVTVLSTLYHTYLLSSKTDKDIVDVEKSSAKPQRTLDEILLTFSLIENCSKLFQASKDQLSLNCINGIKSLAMLLILAGHVLIFIYGSPVYNVEFLSQNIKSPIFAFLPNSMLVVDVFLLLSGFLFCRILLVELRRRHGQINVLVLYVARWIRLTPAYLVTIGFYMTWFPSLGDGPLWQQRIEREQERCISSWFLNILYINNYFNVDKLCMFQSWYLAVDSQLFFLSPIIIYLLNRSRKYGIILLSITAVITSIIPFIISYTKNLSPTLMIYSNEAEDINSSYYYKNFYIKTHMRASAYVIGLFVGYLVHEMQARNIKLPSPIVRFLWLLATVIGSSCMLTISRFYAYPYNRLESSIYAGFHKIGWNMSVAWLILAASTGHAGWIQKFLCHRIFAPISRLTYCAYLSNGIVELYYSSSSKTAPQISYIRVVDSVVSHIINTFAVALILCLLFESPIHALERILLRNSKGSRNHQISEKKSNKSESPHTSEEQIA</sequence>
<feature type="transmembrane region" description="Helical" evidence="2">
    <location>
        <begin position="318"/>
        <end position="338"/>
    </location>
</feature>
<accession>A0A9C6DUQ3</accession>
<organism evidence="4 5">
    <name type="scientific">Glossina fuscipes</name>
    <dbReference type="NCBI Taxonomy" id="7396"/>
    <lineage>
        <taxon>Eukaryota</taxon>
        <taxon>Metazoa</taxon>
        <taxon>Ecdysozoa</taxon>
        <taxon>Arthropoda</taxon>
        <taxon>Hexapoda</taxon>
        <taxon>Insecta</taxon>
        <taxon>Pterygota</taxon>
        <taxon>Neoptera</taxon>
        <taxon>Endopterygota</taxon>
        <taxon>Diptera</taxon>
        <taxon>Brachycera</taxon>
        <taxon>Muscomorpha</taxon>
        <taxon>Hippoboscoidea</taxon>
        <taxon>Glossinidae</taxon>
        <taxon>Glossina</taxon>
    </lineage>
</organism>
<keyword evidence="2" id="KW-0812">Transmembrane</keyword>
<evidence type="ECO:0000313" key="4">
    <source>
        <dbReference type="Proteomes" id="UP000092443"/>
    </source>
</evidence>
<dbReference type="InterPro" id="IPR006621">
    <property type="entry name" value="Nose-resist-to-fluoxetine_N"/>
</dbReference>
<proteinExistence type="predicted"/>
<feature type="transmembrane region" description="Helical" evidence="2">
    <location>
        <begin position="613"/>
        <end position="632"/>
    </location>
</feature>
<evidence type="ECO:0000256" key="1">
    <source>
        <dbReference type="SAM" id="MobiDB-lite"/>
    </source>
</evidence>
<dbReference type="Pfam" id="PF01757">
    <property type="entry name" value="Acyl_transf_3"/>
    <property type="match status" value="1"/>
</dbReference>
<dbReference type="KEGG" id="gfs:119637305"/>
<feature type="region of interest" description="Disordered" evidence="1">
    <location>
        <begin position="720"/>
        <end position="741"/>
    </location>
</feature>
<keyword evidence="2" id="KW-1133">Transmembrane helix</keyword>
<dbReference type="InterPro" id="IPR052728">
    <property type="entry name" value="O2_lipid_transport_reg"/>
</dbReference>
<dbReference type="InterPro" id="IPR002656">
    <property type="entry name" value="Acyl_transf_3_dom"/>
</dbReference>
<dbReference type="GO" id="GO:0016747">
    <property type="term" value="F:acyltransferase activity, transferring groups other than amino-acyl groups"/>
    <property type="evidence" value="ECO:0007669"/>
    <property type="project" value="InterPro"/>
</dbReference>
<reference evidence="5" key="1">
    <citation type="submission" date="2025-08" db="UniProtKB">
        <authorList>
            <consortium name="RefSeq"/>
        </authorList>
    </citation>
    <scope>IDENTIFICATION</scope>
    <source>
        <tissue evidence="5">Whole body pupa</tissue>
    </source>
</reference>
<dbReference type="AlphaFoldDB" id="A0A9C6DUQ3"/>
<dbReference type="Proteomes" id="UP000092443">
    <property type="component" value="Unplaced"/>
</dbReference>
<feature type="domain" description="Nose resistant-to-fluoxetine protein N-terminal" evidence="3">
    <location>
        <begin position="70"/>
        <end position="225"/>
    </location>
</feature>
<dbReference type="GeneID" id="119637305"/>
<evidence type="ECO:0000259" key="3">
    <source>
        <dbReference type="SMART" id="SM00703"/>
    </source>
</evidence>
<dbReference type="PANTHER" id="PTHR11161:SF71">
    <property type="entry name" value="NOSE RESISTANT-TO-FLUOXETINE PROTEIN N-TERMINAL DOMAIN-CONTAINING PROTEIN"/>
    <property type="match status" value="1"/>
</dbReference>
<keyword evidence="2" id="KW-0472">Membrane</keyword>
<protein>
    <submittedName>
        <fullName evidence="5">Nose resistant to fluoxetine protein 6-like</fullName>
    </submittedName>
</protein>
<feature type="transmembrane region" description="Helical" evidence="2">
    <location>
        <begin position="390"/>
        <end position="415"/>
    </location>
</feature>
<feature type="transmembrane region" description="Helical" evidence="2">
    <location>
        <begin position="462"/>
        <end position="481"/>
    </location>
</feature>
<feature type="transmembrane region" description="Helical" evidence="2">
    <location>
        <begin position="543"/>
        <end position="561"/>
    </location>
</feature>
<evidence type="ECO:0000256" key="2">
    <source>
        <dbReference type="SAM" id="Phobius"/>
    </source>
</evidence>
<dbReference type="RefSeq" id="XP_037889174.1">
    <property type="nucleotide sequence ID" value="XM_038033246.1"/>
</dbReference>
<dbReference type="SMART" id="SM00703">
    <property type="entry name" value="NRF"/>
    <property type="match status" value="1"/>
</dbReference>
<evidence type="ECO:0000313" key="5">
    <source>
        <dbReference type="RefSeq" id="XP_037889174.1"/>
    </source>
</evidence>
<feature type="transmembrane region" description="Helical" evidence="2">
    <location>
        <begin position="682"/>
        <end position="699"/>
    </location>
</feature>
<feature type="transmembrane region" description="Helical" evidence="2">
    <location>
        <begin position="573"/>
        <end position="593"/>
    </location>
</feature>
<feature type="transmembrane region" description="Helical" evidence="2">
    <location>
        <begin position="236"/>
        <end position="256"/>
    </location>
</feature>
<gene>
    <name evidence="5" type="primary">LOC119637305</name>
</gene>
<feature type="transmembrane region" description="Helical" evidence="2">
    <location>
        <begin position="488"/>
        <end position="508"/>
    </location>
</feature>
<dbReference type="PANTHER" id="PTHR11161">
    <property type="entry name" value="O-ACYLTRANSFERASE"/>
    <property type="match status" value="1"/>
</dbReference>
<feature type="compositionally biased region" description="Basic and acidic residues" evidence="1">
    <location>
        <begin position="721"/>
        <end position="741"/>
    </location>
</feature>
<dbReference type="Pfam" id="PF20146">
    <property type="entry name" value="NRF"/>
    <property type="match status" value="1"/>
</dbReference>
<feature type="transmembrane region" description="Helical" evidence="2">
    <location>
        <begin position="358"/>
        <end position="378"/>
    </location>
</feature>